<dbReference type="RefSeq" id="WP_081810284.1">
    <property type="nucleotide sequence ID" value="NZ_JMIY01000007.1"/>
</dbReference>
<organism evidence="10 11">
    <name type="scientific">Candidatus Methanoperedens nitratireducens</name>
    <dbReference type="NCBI Taxonomy" id="1392998"/>
    <lineage>
        <taxon>Archaea</taxon>
        <taxon>Methanobacteriati</taxon>
        <taxon>Methanobacteriota</taxon>
        <taxon>Stenosarchaea group</taxon>
        <taxon>Methanomicrobia</taxon>
        <taxon>Methanosarcinales</taxon>
        <taxon>ANME-2 cluster</taxon>
        <taxon>Candidatus Methanoperedentaceae</taxon>
        <taxon>Candidatus Methanoperedens</taxon>
    </lineage>
</organism>
<dbReference type="Gene3D" id="3.30.1490.20">
    <property type="entry name" value="ATP-grasp fold, A domain"/>
    <property type="match status" value="1"/>
</dbReference>
<evidence type="ECO:0000256" key="1">
    <source>
        <dbReference type="ARBA" id="ARBA00001619"/>
    </source>
</evidence>
<dbReference type="Gene3D" id="3.40.50.261">
    <property type="entry name" value="Succinyl-CoA synthetase domains"/>
    <property type="match status" value="2"/>
</dbReference>
<dbReference type="Pfam" id="PF00583">
    <property type="entry name" value="Acetyltransf_1"/>
    <property type="match status" value="1"/>
</dbReference>
<proteinExistence type="predicted"/>
<dbReference type="InterPro" id="IPR016181">
    <property type="entry name" value="Acyl_CoA_acyltransferase"/>
</dbReference>
<dbReference type="PATRIC" id="fig|1392998.3.peg.3035"/>
<feature type="region of interest" description="Disordered" evidence="7">
    <location>
        <begin position="895"/>
        <end position="922"/>
    </location>
</feature>
<accession>A0A062UZW5</accession>
<evidence type="ECO:0000256" key="3">
    <source>
        <dbReference type="ARBA" id="ARBA00022598"/>
    </source>
</evidence>
<dbReference type="Proteomes" id="UP000027153">
    <property type="component" value="Unassembled WGS sequence"/>
</dbReference>
<gene>
    <name evidence="10" type="ORF">ANME2D_02735</name>
</gene>
<dbReference type="SUPFAM" id="SSF51735">
    <property type="entry name" value="NAD(P)-binding Rossmann-fold domains"/>
    <property type="match status" value="1"/>
</dbReference>
<evidence type="ECO:0000313" key="11">
    <source>
        <dbReference type="Proteomes" id="UP000027153"/>
    </source>
</evidence>
<protein>
    <recommendedName>
        <fullName evidence="2">acetate--CoA ligase (ADP-forming)</fullName>
        <ecNumber evidence="2">6.2.1.13</ecNumber>
    </recommendedName>
</protein>
<dbReference type="PANTHER" id="PTHR43334">
    <property type="entry name" value="ACETATE--COA LIGASE [ADP-FORMING]"/>
    <property type="match status" value="1"/>
</dbReference>
<dbReference type="Pfam" id="PF13607">
    <property type="entry name" value="Succ_CoA_lig"/>
    <property type="match status" value="1"/>
</dbReference>
<dbReference type="Pfam" id="PF13549">
    <property type="entry name" value="ATP-grasp_5"/>
    <property type="match status" value="1"/>
</dbReference>
<dbReference type="Pfam" id="PF19045">
    <property type="entry name" value="Ligase_CoA_2"/>
    <property type="match status" value="1"/>
</dbReference>
<dbReference type="InterPro" id="IPR036291">
    <property type="entry name" value="NAD(P)-bd_dom_sf"/>
</dbReference>
<feature type="domain" description="ATP-grasp" evidence="8">
    <location>
        <begin position="498"/>
        <end position="534"/>
    </location>
</feature>
<keyword evidence="4 6" id="KW-0547">Nucleotide-binding</keyword>
<dbReference type="Gene3D" id="3.40.50.720">
    <property type="entry name" value="NAD(P)-binding Rossmann-like Domain"/>
    <property type="match status" value="1"/>
</dbReference>
<evidence type="ECO:0000256" key="5">
    <source>
        <dbReference type="ARBA" id="ARBA00022840"/>
    </source>
</evidence>
<sequence>MVTSNLDKIFNPKSIAIVGASDEEGSVGYILMKNLIEPGYKGTVYPVNIRKSEILGIRAYPSVDQLPEVVDLAIIATPAETVPDIVEECGKAKITGIIIISAGFKEVGPAGKALEDRILEIKKKYNLDIIGPNCLGIIHPDINLNATFIYKMPRTGSIAFISQSGALGSAILDIATHENIGFSHFVSVGSMIDVDFGDLIDYFGTDPKTTSTLMYIEGLTNARKFISAVRHFARTKPVIVVKSGRFAESAKAAASHTGALTGEDMVYDAAFKRAGVVRVEGIGDLFNCAEALGRQPLPLGPNLAIITNAGGPGVMAADAIIAKGGKLAKLSPETIETLNSVLPPYWSRGNPIDLLGDATPDRYRITVEACFKDDNIDGVVIIYTPQGVADPAEIARSTVGICKTMGFCKTYLTSFMGYEDVEEANRIFTENGIPTYYTPEQAVDTFMYMYQYKRNLELLYETPGELPADTVPSKRPLTVIIKDAAREDREILTESETKHILDHYNIPVAKTLIAKTGDEAAAFASQIGYPVVLKILSPQIIHKTDAGGVVLDIKSEPEVRAAFDNIINRAKEYNPEAQIQGITVQPMIRRRGYEVILGARTDPLFGPVILFGRGGVEVELYRDVAVGLPPLNRTLARRIMEETKIYQILKGYRDLPQANIKLLEEIMVRFSQILVDFPQLKEFEINPLLIDEKEAFALDARGVIDKESVFARIEPHAHLVISPYPEKYRTLWRLPDGRVVLLRPIKPEDEPLWLEMFYSLSEESIRYRFFGAIKVPIAHEFSSRYTNIDYDREIAIAAELEEEGRRKMLGVVRLFVQPDGKSGEIVFGVADPWQRLGIGLKLVDYIIEIGRDKKLDIIYAVMLPDNYRAIGLLKEMGFTIDFTPEGTVRATLNLKEEEEGGPGEVQKGIAPAAEKEAEAVQE</sequence>
<dbReference type="AlphaFoldDB" id="A0A062UZW5"/>
<dbReference type="InterPro" id="IPR000182">
    <property type="entry name" value="GNAT_dom"/>
</dbReference>
<dbReference type="GO" id="GO:0016747">
    <property type="term" value="F:acyltransferase activity, transferring groups other than amino-acyl groups"/>
    <property type="evidence" value="ECO:0007669"/>
    <property type="project" value="InterPro"/>
</dbReference>
<dbReference type="PROSITE" id="PS50975">
    <property type="entry name" value="ATP_GRASP"/>
    <property type="match status" value="1"/>
</dbReference>
<evidence type="ECO:0000256" key="2">
    <source>
        <dbReference type="ARBA" id="ARBA00012957"/>
    </source>
</evidence>
<dbReference type="InterPro" id="IPR043938">
    <property type="entry name" value="Ligase_CoA_dom"/>
</dbReference>
<feature type="compositionally biased region" description="Basic and acidic residues" evidence="7">
    <location>
        <begin position="913"/>
        <end position="922"/>
    </location>
</feature>
<dbReference type="InterPro" id="IPR013815">
    <property type="entry name" value="ATP_grasp_subdomain_1"/>
</dbReference>
<dbReference type="EC" id="6.2.1.13" evidence="2"/>
<dbReference type="EMBL" id="JMIY01000007">
    <property type="protein sequence ID" value="KCZ70712.1"/>
    <property type="molecule type" value="Genomic_DNA"/>
</dbReference>
<dbReference type="Pfam" id="PF13380">
    <property type="entry name" value="CoA_binding_2"/>
    <property type="match status" value="1"/>
</dbReference>
<dbReference type="InterPro" id="IPR051538">
    <property type="entry name" value="Acyl-CoA_Synth/Transferase"/>
</dbReference>
<dbReference type="SMART" id="SM00881">
    <property type="entry name" value="CoA_binding"/>
    <property type="match status" value="1"/>
</dbReference>
<name>A0A062UZW5_9EURY</name>
<dbReference type="InterPro" id="IPR011761">
    <property type="entry name" value="ATP-grasp"/>
</dbReference>
<dbReference type="InterPro" id="IPR003781">
    <property type="entry name" value="CoA-bd"/>
</dbReference>
<dbReference type="Gene3D" id="3.30.470.20">
    <property type="entry name" value="ATP-grasp fold, B domain"/>
    <property type="match status" value="1"/>
</dbReference>
<dbReference type="PANTHER" id="PTHR43334:SF1">
    <property type="entry name" value="3-HYDROXYPROPIONATE--COA LIGASE [ADP-FORMING]"/>
    <property type="match status" value="1"/>
</dbReference>
<dbReference type="SUPFAM" id="SSF55729">
    <property type="entry name" value="Acyl-CoA N-acyltransferases (Nat)"/>
    <property type="match status" value="1"/>
</dbReference>
<comment type="caution">
    <text evidence="10">The sequence shown here is derived from an EMBL/GenBank/DDBJ whole genome shotgun (WGS) entry which is preliminary data.</text>
</comment>
<evidence type="ECO:0000259" key="8">
    <source>
        <dbReference type="PROSITE" id="PS50975"/>
    </source>
</evidence>
<dbReference type="PROSITE" id="PS51186">
    <property type="entry name" value="GNAT"/>
    <property type="match status" value="1"/>
</dbReference>
<feature type="domain" description="N-acetyltransferase" evidence="9">
    <location>
        <begin position="740"/>
        <end position="895"/>
    </location>
</feature>
<evidence type="ECO:0000256" key="4">
    <source>
        <dbReference type="ARBA" id="ARBA00022741"/>
    </source>
</evidence>
<dbReference type="GO" id="GO:0046872">
    <property type="term" value="F:metal ion binding"/>
    <property type="evidence" value="ECO:0007669"/>
    <property type="project" value="InterPro"/>
</dbReference>
<dbReference type="SUPFAM" id="SSF52210">
    <property type="entry name" value="Succinyl-CoA synthetase domains"/>
    <property type="match status" value="2"/>
</dbReference>
<keyword evidence="11" id="KW-1185">Reference proteome</keyword>
<comment type="catalytic activity">
    <reaction evidence="1">
        <text>acetate + ATP + CoA = acetyl-CoA + ADP + phosphate</text>
        <dbReference type="Rhea" id="RHEA:15081"/>
        <dbReference type="ChEBI" id="CHEBI:30089"/>
        <dbReference type="ChEBI" id="CHEBI:30616"/>
        <dbReference type="ChEBI" id="CHEBI:43474"/>
        <dbReference type="ChEBI" id="CHEBI:57287"/>
        <dbReference type="ChEBI" id="CHEBI:57288"/>
        <dbReference type="ChEBI" id="CHEBI:456216"/>
        <dbReference type="EC" id="6.2.1.13"/>
    </reaction>
</comment>
<dbReference type="GO" id="GO:0043758">
    <property type="term" value="F:acetate-CoA ligase (ADP-forming) activity"/>
    <property type="evidence" value="ECO:0007669"/>
    <property type="project" value="UniProtKB-EC"/>
</dbReference>
<reference evidence="10 11" key="1">
    <citation type="journal article" date="2013" name="Nature">
        <title>Anaerobic oxidation of methane coupled to nitrate reduction in a novel archaeal lineage.</title>
        <authorList>
            <person name="Haroon M.F."/>
            <person name="Hu S."/>
            <person name="Shi Y."/>
            <person name="Imelfort M."/>
            <person name="Keller J."/>
            <person name="Hugenholtz P."/>
            <person name="Yuan Z."/>
            <person name="Tyson G.W."/>
        </authorList>
    </citation>
    <scope>NUCLEOTIDE SEQUENCE [LARGE SCALE GENOMIC DNA]</scope>
    <source>
        <strain evidence="10 11">ANME-2d</strain>
    </source>
</reference>
<evidence type="ECO:0000256" key="6">
    <source>
        <dbReference type="PROSITE-ProRule" id="PRU00409"/>
    </source>
</evidence>
<dbReference type="SUPFAM" id="SSF56059">
    <property type="entry name" value="Glutathione synthetase ATP-binding domain-like"/>
    <property type="match status" value="1"/>
</dbReference>
<dbReference type="Gene3D" id="3.40.630.30">
    <property type="match status" value="1"/>
</dbReference>
<dbReference type="InterPro" id="IPR032875">
    <property type="entry name" value="Succ_CoA_lig_flav_dom"/>
</dbReference>
<dbReference type="InterPro" id="IPR016102">
    <property type="entry name" value="Succinyl-CoA_synth-like"/>
</dbReference>
<keyword evidence="5 6" id="KW-0067">ATP-binding</keyword>
<evidence type="ECO:0000256" key="7">
    <source>
        <dbReference type="SAM" id="MobiDB-lite"/>
    </source>
</evidence>
<dbReference type="GO" id="GO:0005524">
    <property type="term" value="F:ATP binding"/>
    <property type="evidence" value="ECO:0007669"/>
    <property type="project" value="UniProtKB-UniRule"/>
</dbReference>
<keyword evidence="3" id="KW-0436">Ligase</keyword>
<evidence type="ECO:0000313" key="10">
    <source>
        <dbReference type="EMBL" id="KCZ70712.1"/>
    </source>
</evidence>
<evidence type="ECO:0000259" key="9">
    <source>
        <dbReference type="PROSITE" id="PS51186"/>
    </source>
</evidence>
<dbReference type="OrthoDB" id="18103at2157"/>
<dbReference type="FunFam" id="3.30.1490.20:FF:000020">
    <property type="entry name" value="Protein lysine acetyltransferase"/>
    <property type="match status" value="1"/>
</dbReference>